<feature type="region of interest" description="Disordered" evidence="1">
    <location>
        <begin position="432"/>
        <end position="454"/>
    </location>
</feature>
<evidence type="ECO:0000313" key="3">
    <source>
        <dbReference type="EMBL" id="VDI59832.1"/>
    </source>
</evidence>
<gene>
    <name evidence="3" type="ORF">MGAL_10B047782</name>
</gene>
<evidence type="ECO:0000313" key="4">
    <source>
        <dbReference type="Proteomes" id="UP000596742"/>
    </source>
</evidence>
<feature type="domain" description="3'-5' exonuclease" evidence="2">
    <location>
        <begin position="148"/>
        <end position="337"/>
    </location>
</feature>
<dbReference type="InterPro" id="IPR002562">
    <property type="entry name" value="3'-5'_exonuclease_dom"/>
</dbReference>
<dbReference type="GO" id="GO:0034587">
    <property type="term" value="P:piRNA processing"/>
    <property type="evidence" value="ECO:0007669"/>
    <property type="project" value="TreeGrafter"/>
</dbReference>
<protein>
    <submittedName>
        <fullName evidence="3">Exonuclease 3'-5' domain-containing protein 1</fullName>
    </submittedName>
</protein>
<dbReference type="AlphaFoldDB" id="A0A8B6G787"/>
<dbReference type="EMBL" id="UYJE01007981">
    <property type="protein sequence ID" value="VDI59832.1"/>
    <property type="molecule type" value="Genomic_DNA"/>
</dbReference>
<dbReference type="GO" id="GO:0003676">
    <property type="term" value="F:nucleic acid binding"/>
    <property type="evidence" value="ECO:0007669"/>
    <property type="project" value="InterPro"/>
</dbReference>
<comment type="caution">
    <text evidence="3">The sequence shown here is derived from an EMBL/GenBank/DDBJ whole genome shotgun (WGS) entry which is preliminary data.</text>
</comment>
<feature type="region of interest" description="Disordered" evidence="1">
    <location>
        <begin position="755"/>
        <end position="835"/>
    </location>
</feature>
<proteinExistence type="predicted"/>
<dbReference type="PANTHER" id="PTHR46628:SF1">
    <property type="entry name" value="PIRNA BIOGENESIS PROTEIN EXD1"/>
    <property type="match status" value="1"/>
</dbReference>
<keyword evidence="4" id="KW-1185">Reference proteome</keyword>
<dbReference type="Gene3D" id="3.30.420.10">
    <property type="entry name" value="Ribonuclease H-like superfamily/Ribonuclease H"/>
    <property type="match status" value="1"/>
</dbReference>
<dbReference type="GO" id="GO:0008408">
    <property type="term" value="F:3'-5' exonuclease activity"/>
    <property type="evidence" value="ECO:0007669"/>
    <property type="project" value="InterPro"/>
</dbReference>
<feature type="region of interest" description="Disordered" evidence="1">
    <location>
        <begin position="538"/>
        <end position="568"/>
    </location>
</feature>
<dbReference type="InterPro" id="IPR012337">
    <property type="entry name" value="RNaseH-like_sf"/>
</dbReference>
<feature type="compositionally biased region" description="Basic and acidic residues" evidence="1">
    <location>
        <begin position="438"/>
        <end position="448"/>
    </location>
</feature>
<keyword evidence="3" id="KW-0540">Nuclease</keyword>
<sequence>MANFIGRRVRIITDSRTYEGYVHLLDQQNHQISLQKVVIPDTGKKLNGLQTFFQDDITNIEVLEEECKKVENNDRMLPDKREHGTRLLHTKYSPSHLKGLVDFEPSNYLLRKVVNEEHSIGDVTKPANKSSDYDSSSDQETLDFEDCIYLSKINQRFHDAISHIKEQSEVGVSFSGVCIGRDGKLSLVQVATTIDVFVFDVLSLGPNCWDLGLKSIFEDPRLSKVMHDCRFPSDMLHHQFDVKLVNIFDTQVAEVFVYKLYHNGSWPKWVTGLSCSLFDHLGLPEDMVNNLKIRENLKKEDQEVWMQRPLPKNLLKIAIKEVHHLIQLRHTLMEKMMGEFIAGVDVYLAQVREASKEDVKKCQNNAHKLPVAFENLSGLLASRDSRRYNRHRYNRGPPDDHDFNKDSSGFNENCRGIIGLDVKYSNASIWHEGLGGSNKDRQKSDKPVTRTTESMSICKNQTNKISSSNMSEPAISAGRMSEPAISSSRTSEPAISSGYVSESAISSTPTGRQTLLKTPSYLLEKLKMAAMADEQKVPCGHTDENDNTTANQKPYNSPKAAEDNSDKDISVGRSIRSCIKYYDSDSDVILVPAGKMLQYGKLNKPKQKKLTEIEQMSTKVEELSNYMNEVTTLDNLSPNKSGASFSMGDSLTGAVSPRSFNASFGENFATAPTTPYQSDISESPSILQNTSLVENYQTAPTTPAINLSQILQSASPRKSSMNMPMLKSPEIMLSKDTQLPGNSYFNKNSMSVCSPSSPSYKSSQKTLTSSSESDCPSLYSHQKTSSPSTLLLKGNYSPNKGNNYSGVSKDDSSDSLNTSELSDDTSSRLKSTTSNIERIRILMDAAKKKSPKS</sequence>
<dbReference type="Pfam" id="PF01612">
    <property type="entry name" value="DNA_pol_A_exo1"/>
    <property type="match status" value="1"/>
</dbReference>
<feature type="compositionally biased region" description="Polar residues" evidence="1">
    <location>
        <begin position="779"/>
        <end position="789"/>
    </location>
</feature>
<dbReference type="OrthoDB" id="26838at2759"/>
<dbReference type="PANTHER" id="PTHR46628">
    <property type="entry name" value="PIRNA BIOGENESIS PROTEIN EXD1"/>
    <property type="match status" value="1"/>
</dbReference>
<dbReference type="SUPFAM" id="SSF53098">
    <property type="entry name" value="Ribonuclease H-like"/>
    <property type="match status" value="1"/>
</dbReference>
<reference evidence="3" key="1">
    <citation type="submission" date="2018-11" db="EMBL/GenBank/DDBJ databases">
        <authorList>
            <person name="Alioto T."/>
            <person name="Alioto T."/>
        </authorList>
    </citation>
    <scope>NUCLEOTIDE SEQUENCE</scope>
</reference>
<keyword evidence="3" id="KW-0269">Exonuclease</keyword>
<accession>A0A8B6G787</accession>
<dbReference type="SMART" id="SM00474">
    <property type="entry name" value="35EXOc"/>
    <property type="match status" value="1"/>
</dbReference>
<evidence type="ECO:0000256" key="1">
    <source>
        <dbReference type="SAM" id="MobiDB-lite"/>
    </source>
</evidence>
<evidence type="ECO:0000259" key="2">
    <source>
        <dbReference type="SMART" id="SM00474"/>
    </source>
</evidence>
<feature type="compositionally biased region" description="Polar residues" evidence="1">
    <location>
        <begin position="796"/>
        <end position="806"/>
    </location>
</feature>
<dbReference type="InterPro" id="IPR052144">
    <property type="entry name" value="piRNA_biogenesis_EXD1"/>
</dbReference>
<dbReference type="Proteomes" id="UP000596742">
    <property type="component" value="Unassembled WGS sequence"/>
</dbReference>
<name>A0A8B6G787_MYTGA</name>
<feature type="compositionally biased region" description="Low complexity" evidence="1">
    <location>
        <begin position="755"/>
        <end position="773"/>
    </location>
</feature>
<dbReference type="GO" id="GO:1990923">
    <property type="term" value="C:PET complex"/>
    <property type="evidence" value="ECO:0007669"/>
    <property type="project" value="TreeGrafter"/>
</dbReference>
<organism evidence="3 4">
    <name type="scientific">Mytilus galloprovincialis</name>
    <name type="common">Mediterranean mussel</name>
    <dbReference type="NCBI Taxonomy" id="29158"/>
    <lineage>
        <taxon>Eukaryota</taxon>
        <taxon>Metazoa</taxon>
        <taxon>Spiralia</taxon>
        <taxon>Lophotrochozoa</taxon>
        <taxon>Mollusca</taxon>
        <taxon>Bivalvia</taxon>
        <taxon>Autobranchia</taxon>
        <taxon>Pteriomorphia</taxon>
        <taxon>Mytilida</taxon>
        <taxon>Mytiloidea</taxon>
        <taxon>Mytilidae</taxon>
        <taxon>Mytilinae</taxon>
        <taxon>Mytilus</taxon>
    </lineage>
</organism>
<keyword evidence="3" id="KW-0378">Hydrolase</keyword>
<dbReference type="InterPro" id="IPR036397">
    <property type="entry name" value="RNaseH_sf"/>
</dbReference>